<keyword evidence="7 9" id="KW-1133">Transmembrane helix</keyword>
<protein>
    <recommendedName>
        <fullName evidence="9">Cobalamin biosynthesis protein CobD</fullName>
    </recommendedName>
</protein>
<proteinExistence type="inferred from homology"/>
<dbReference type="GO" id="GO:0009236">
    <property type="term" value="P:cobalamin biosynthetic process"/>
    <property type="evidence" value="ECO:0007669"/>
    <property type="project" value="UniProtKB-UniRule"/>
</dbReference>
<dbReference type="RefSeq" id="WP_150695196.1">
    <property type="nucleotide sequence ID" value="NZ_CABPRZ010000001.1"/>
</dbReference>
<evidence type="ECO:0000256" key="4">
    <source>
        <dbReference type="ARBA" id="ARBA00022475"/>
    </source>
</evidence>
<evidence type="ECO:0000313" key="10">
    <source>
        <dbReference type="EMBL" id="VVD63308.1"/>
    </source>
</evidence>
<comment type="pathway">
    <text evidence="2 9">Cofactor biosynthesis; adenosylcobalamin biosynthesis.</text>
</comment>
<dbReference type="AlphaFoldDB" id="A0A5E4RN47"/>
<evidence type="ECO:0000256" key="3">
    <source>
        <dbReference type="ARBA" id="ARBA00006263"/>
    </source>
</evidence>
<keyword evidence="8 9" id="KW-0472">Membrane</keyword>
<accession>A0A5E4RN47</accession>
<evidence type="ECO:0000256" key="7">
    <source>
        <dbReference type="ARBA" id="ARBA00022989"/>
    </source>
</evidence>
<dbReference type="Pfam" id="PF03186">
    <property type="entry name" value="CobD_Cbib"/>
    <property type="match status" value="1"/>
</dbReference>
<evidence type="ECO:0000256" key="6">
    <source>
        <dbReference type="ARBA" id="ARBA00022692"/>
    </source>
</evidence>
<feature type="transmembrane region" description="Helical" evidence="9">
    <location>
        <begin position="64"/>
        <end position="87"/>
    </location>
</feature>
<comment type="function">
    <text evidence="9">Converts cobyric acid to cobinamide by the addition of aminopropanol on the F carboxylic group.</text>
</comment>
<feature type="transmembrane region" description="Helical" evidence="9">
    <location>
        <begin position="299"/>
        <end position="317"/>
    </location>
</feature>
<comment type="subcellular location">
    <subcellularLocation>
        <location evidence="1 9">Cell membrane</location>
        <topology evidence="1 9">Multi-pass membrane protein</topology>
    </subcellularLocation>
</comment>
<keyword evidence="5 9" id="KW-0169">Cobalamin biosynthesis</keyword>
<dbReference type="PANTHER" id="PTHR34308:SF1">
    <property type="entry name" value="COBALAMIN BIOSYNTHESIS PROTEIN CBIB"/>
    <property type="match status" value="1"/>
</dbReference>
<reference evidence="10 11" key="1">
    <citation type="submission" date="2019-08" db="EMBL/GenBank/DDBJ databases">
        <authorList>
            <person name="Peeters C."/>
        </authorList>
    </citation>
    <scope>NUCLEOTIDE SEQUENCE [LARGE SCALE GENOMIC DNA]</scope>
    <source>
        <strain evidence="10 11">LMG 30175</strain>
    </source>
</reference>
<gene>
    <name evidence="9" type="primary">cobD</name>
    <name evidence="10" type="ORF">PTE30175_00212</name>
</gene>
<dbReference type="EMBL" id="CABPRZ010000001">
    <property type="protein sequence ID" value="VVD63308.1"/>
    <property type="molecule type" value="Genomic_DNA"/>
</dbReference>
<dbReference type="HAMAP" id="MF_00024">
    <property type="entry name" value="CobD_CbiB"/>
    <property type="match status" value="1"/>
</dbReference>
<evidence type="ECO:0000256" key="1">
    <source>
        <dbReference type="ARBA" id="ARBA00004651"/>
    </source>
</evidence>
<evidence type="ECO:0000256" key="5">
    <source>
        <dbReference type="ARBA" id="ARBA00022573"/>
    </source>
</evidence>
<dbReference type="GO" id="GO:0005886">
    <property type="term" value="C:plasma membrane"/>
    <property type="evidence" value="ECO:0007669"/>
    <property type="project" value="UniProtKB-SubCell"/>
</dbReference>
<dbReference type="OrthoDB" id="9811967at2"/>
<name>A0A5E4RN47_9BURK</name>
<keyword evidence="4 9" id="KW-1003">Cell membrane</keyword>
<dbReference type="UniPathway" id="UPA00148"/>
<comment type="caution">
    <text evidence="9">Lacks conserved residue(s) required for the propagation of feature annotation.</text>
</comment>
<organism evidence="10 11">
    <name type="scientific">Pandoraea terrae</name>
    <dbReference type="NCBI Taxonomy" id="1537710"/>
    <lineage>
        <taxon>Bacteria</taxon>
        <taxon>Pseudomonadati</taxon>
        <taxon>Pseudomonadota</taxon>
        <taxon>Betaproteobacteria</taxon>
        <taxon>Burkholderiales</taxon>
        <taxon>Burkholderiaceae</taxon>
        <taxon>Pandoraea</taxon>
    </lineage>
</organism>
<dbReference type="InterPro" id="IPR004485">
    <property type="entry name" value="Cobalamin_biosynth_CobD/CbiB"/>
</dbReference>
<sequence>MLTGISPQALWLAALLGVMLDAWLGEPRRWHPLVGFGKFANGVEAWLNQDLATPARTAMARGMWAWLLLLAPLTLAALALTFLPGWLGVVWQALALYMALGARSLRDHVMPIGRALAAGDLGHARALTARIVSRDTDDAAPEALARAAIESTLENGNDAIFGALFWFAVAGAPGVVLFRLANTLDAMWGYRTPQFLYFGRPAARIDDVLNWIPARLTALSYALLGNTRDALQCWRAQAPAWSSPNAGPVMAAGAGSLGVLLGGPARYDGEWEARPPLGCGAVPSGAHIAAAWHLVSRALWLWLVLGGALAMFAASLAEVSPDLL</sequence>
<keyword evidence="6 9" id="KW-0812">Transmembrane</keyword>
<comment type="similarity">
    <text evidence="3 9">Belongs to the CobD/CbiB family.</text>
</comment>
<dbReference type="Proteomes" id="UP000414233">
    <property type="component" value="Unassembled WGS sequence"/>
</dbReference>
<dbReference type="PANTHER" id="PTHR34308">
    <property type="entry name" value="COBALAMIN BIOSYNTHESIS PROTEIN CBIB"/>
    <property type="match status" value="1"/>
</dbReference>
<evidence type="ECO:0000313" key="11">
    <source>
        <dbReference type="Proteomes" id="UP000414233"/>
    </source>
</evidence>
<dbReference type="GO" id="GO:0048472">
    <property type="term" value="F:threonine-phosphate decarboxylase activity"/>
    <property type="evidence" value="ECO:0007669"/>
    <property type="project" value="InterPro"/>
</dbReference>
<evidence type="ECO:0000256" key="2">
    <source>
        <dbReference type="ARBA" id="ARBA00004953"/>
    </source>
</evidence>
<dbReference type="NCBIfam" id="TIGR00380">
    <property type="entry name" value="cobal_cbiB"/>
    <property type="match status" value="1"/>
</dbReference>
<dbReference type="GO" id="GO:0015420">
    <property type="term" value="F:ABC-type vitamin B12 transporter activity"/>
    <property type="evidence" value="ECO:0007669"/>
    <property type="project" value="UniProtKB-UniRule"/>
</dbReference>
<evidence type="ECO:0000256" key="8">
    <source>
        <dbReference type="ARBA" id="ARBA00023136"/>
    </source>
</evidence>
<evidence type="ECO:0000256" key="9">
    <source>
        <dbReference type="HAMAP-Rule" id="MF_00024"/>
    </source>
</evidence>
<keyword evidence="11" id="KW-1185">Reference proteome</keyword>
<feature type="transmembrane region" description="Helical" evidence="9">
    <location>
        <begin position="159"/>
        <end position="181"/>
    </location>
</feature>